<keyword evidence="6 9" id="KW-0822">Tryptophan biosynthesis</keyword>
<feature type="domain" description="N-(5'phosphoribosyl) anthranilate isomerase (PRAI)" evidence="10">
    <location>
        <begin position="3"/>
        <end position="196"/>
    </location>
</feature>
<evidence type="ECO:0000313" key="11">
    <source>
        <dbReference type="EMBL" id="KIL79149.1"/>
    </source>
</evidence>
<evidence type="ECO:0000313" key="12">
    <source>
        <dbReference type="Proteomes" id="UP000031982"/>
    </source>
</evidence>
<evidence type="ECO:0000256" key="5">
    <source>
        <dbReference type="ARBA" id="ARBA00022605"/>
    </source>
</evidence>
<evidence type="ECO:0000256" key="9">
    <source>
        <dbReference type="HAMAP-Rule" id="MF_00135"/>
    </source>
</evidence>
<keyword evidence="5 9" id="KW-0028">Amino-acid biosynthesis</keyword>
<accession>A0ABR5AWW7</accession>
<comment type="catalytic activity">
    <reaction evidence="1 9">
        <text>N-(5-phospho-beta-D-ribosyl)anthranilate = 1-(2-carboxyphenylamino)-1-deoxy-D-ribulose 5-phosphate</text>
        <dbReference type="Rhea" id="RHEA:21540"/>
        <dbReference type="ChEBI" id="CHEBI:18277"/>
        <dbReference type="ChEBI" id="CHEBI:58613"/>
        <dbReference type="EC" id="5.3.1.24"/>
    </reaction>
</comment>
<evidence type="ECO:0000256" key="1">
    <source>
        <dbReference type="ARBA" id="ARBA00001164"/>
    </source>
</evidence>
<evidence type="ECO:0000256" key="8">
    <source>
        <dbReference type="ARBA" id="ARBA00023235"/>
    </source>
</evidence>
<dbReference type="Proteomes" id="UP000031982">
    <property type="component" value="Unassembled WGS sequence"/>
</dbReference>
<dbReference type="RefSeq" id="WP_041113544.1">
    <property type="nucleotide sequence ID" value="NZ_JARTHD010000075.1"/>
</dbReference>
<dbReference type="InterPro" id="IPR011060">
    <property type="entry name" value="RibuloseP-bd_barrel"/>
</dbReference>
<gene>
    <name evidence="9" type="primary">trpF</name>
    <name evidence="11" type="ORF">SD77_3569</name>
</gene>
<organism evidence="11 12">
    <name type="scientific">Bacillus badius</name>
    <dbReference type="NCBI Taxonomy" id="1455"/>
    <lineage>
        <taxon>Bacteria</taxon>
        <taxon>Bacillati</taxon>
        <taxon>Bacillota</taxon>
        <taxon>Bacilli</taxon>
        <taxon>Bacillales</taxon>
        <taxon>Bacillaceae</taxon>
        <taxon>Pseudobacillus</taxon>
    </lineage>
</organism>
<proteinExistence type="inferred from homology"/>
<name>A0ABR5AWW7_BACBA</name>
<dbReference type="InterPro" id="IPR001240">
    <property type="entry name" value="PRAI_dom"/>
</dbReference>
<dbReference type="Gene3D" id="3.20.20.70">
    <property type="entry name" value="Aldolase class I"/>
    <property type="match status" value="1"/>
</dbReference>
<dbReference type="EC" id="5.3.1.24" evidence="3 9"/>
<evidence type="ECO:0000256" key="4">
    <source>
        <dbReference type="ARBA" id="ARBA00022272"/>
    </source>
</evidence>
<dbReference type="InterPro" id="IPR044643">
    <property type="entry name" value="TrpF_fam"/>
</dbReference>
<reference evidence="11 12" key="1">
    <citation type="submission" date="2015-01" db="EMBL/GenBank/DDBJ databases">
        <title>Genome Assembly of Bacillus badius MTCC 1458.</title>
        <authorList>
            <person name="Verma A."/>
            <person name="Khatri I."/>
            <person name="Mual P."/>
            <person name="Subramanian S."/>
            <person name="Krishnamurthi S."/>
        </authorList>
    </citation>
    <scope>NUCLEOTIDE SEQUENCE [LARGE SCALE GENOMIC DNA]</scope>
    <source>
        <strain evidence="11 12">MTCC 1458</strain>
    </source>
</reference>
<evidence type="ECO:0000256" key="2">
    <source>
        <dbReference type="ARBA" id="ARBA00004664"/>
    </source>
</evidence>
<keyword evidence="8 9" id="KW-0413">Isomerase</keyword>
<dbReference type="InterPro" id="IPR013785">
    <property type="entry name" value="Aldolase_TIM"/>
</dbReference>
<dbReference type="SUPFAM" id="SSF51366">
    <property type="entry name" value="Ribulose-phoshate binding barrel"/>
    <property type="match status" value="1"/>
</dbReference>
<evidence type="ECO:0000256" key="6">
    <source>
        <dbReference type="ARBA" id="ARBA00022822"/>
    </source>
</evidence>
<dbReference type="Pfam" id="PF00697">
    <property type="entry name" value="PRAI"/>
    <property type="match status" value="1"/>
</dbReference>
<keyword evidence="7 9" id="KW-0057">Aromatic amino acid biosynthesis</keyword>
<comment type="pathway">
    <text evidence="2 9">Amino-acid biosynthesis; L-tryptophan biosynthesis; L-tryptophan from chorismate: step 3/5.</text>
</comment>
<comment type="caution">
    <text evidence="11">The sequence shown here is derived from an EMBL/GenBank/DDBJ whole genome shotgun (WGS) entry which is preliminary data.</text>
</comment>
<dbReference type="HAMAP" id="MF_00135">
    <property type="entry name" value="PRAI"/>
    <property type="match status" value="1"/>
</dbReference>
<dbReference type="EMBL" id="JXLP01000004">
    <property type="protein sequence ID" value="KIL79149.1"/>
    <property type="molecule type" value="Genomic_DNA"/>
</dbReference>
<sequence length="211" mass="22999">MKVKICGIQDTETALYAKQIGADAIGFVFAKSKRQVTAAQAEQAAGWLGKGPVKVGVFVNEELETIRSIADQARLDIIQLHGDEPPELAKKLQLPVIKAFSFQSGIQPSDLLRYPADFVLLDSPAGPYRGGNGTAFDWSALEKESFDRSRLILAGGLDKENVQEAIRLVQPFAVDVSSGVETDGVKDRTKMKQFIETVKGATVNDNLYTTR</sequence>
<protein>
    <recommendedName>
        <fullName evidence="4 9">N-(5'-phosphoribosyl)anthranilate isomerase</fullName>
        <shortName evidence="9">PRAI</shortName>
        <ecNumber evidence="3 9">5.3.1.24</ecNumber>
    </recommendedName>
</protein>
<evidence type="ECO:0000259" key="10">
    <source>
        <dbReference type="Pfam" id="PF00697"/>
    </source>
</evidence>
<dbReference type="PANTHER" id="PTHR42894">
    <property type="entry name" value="N-(5'-PHOSPHORIBOSYL)ANTHRANILATE ISOMERASE"/>
    <property type="match status" value="1"/>
</dbReference>
<dbReference type="CDD" id="cd00405">
    <property type="entry name" value="PRAI"/>
    <property type="match status" value="1"/>
</dbReference>
<keyword evidence="12" id="KW-1185">Reference proteome</keyword>
<evidence type="ECO:0000256" key="7">
    <source>
        <dbReference type="ARBA" id="ARBA00023141"/>
    </source>
</evidence>
<comment type="similarity">
    <text evidence="9">Belongs to the TrpF family.</text>
</comment>
<evidence type="ECO:0000256" key="3">
    <source>
        <dbReference type="ARBA" id="ARBA00012572"/>
    </source>
</evidence>
<dbReference type="PANTHER" id="PTHR42894:SF1">
    <property type="entry name" value="N-(5'-PHOSPHORIBOSYL)ANTHRANILATE ISOMERASE"/>
    <property type="match status" value="1"/>
</dbReference>
<dbReference type="GO" id="GO:0016853">
    <property type="term" value="F:isomerase activity"/>
    <property type="evidence" value="ECO:0007669"/>
    <property type="project" value="UniProtKB-KW"/>
</dbReference>